<organism evidence="1 2">
    <name type="scientific">Polaribacter glomeratus</name>
    <dbReference type="NCBI Taxonomy" id="102"/>
    <lineage>
        <taxon>Bacteria</taxon>
        <taxon>Pseudomonadati</taxon>
        <taxon>Bacteroidota</taxon>
        <taxon>Flavobacteriia</taxon>
        <taxon>Flavobacteriales</taxon>
        <taxon>Flavobacteriaceae</taxon>
    </lineage>
</organism>
<name>A0A2S7WH77_9FLAO</name>
<gene>
    <name evidence="1" type="ORF">BTO16_14010</name>
</gene>
<dbReference type="RefSeq" id="WP_105022290.1">
    <property type="nucleotide sequence ID" value="NZ_MSCM01000002.1"/>
</dbReference>
<dbReference type="Proteomes" id="UP000239068">
    <property type="component" value="Unassembled WGS sequence"/>
</dbReference>
<accession>A0A2S7WH77</accession>
<keyword evidence="2" id="KW-1185">Reference proteome</keyword>
<proteinExistence type="predicted"/>
<reference evidence="1 2" key="1">
    <citation type="submission" date="2016-12" db="EMBL/GenBank/DDBJ databases">
        <title>Trade-off between light-utilization and light-protection in marine flavobacteria.</title>
        <authorList>
            <person name="Kumagai Y."/>
            <person name="Yoshizawa S."/>
            <person name="Kogure K."/>
            <person name="Iwasaki W."/>
        </authorList>
    </citation>
    <scope>NUCLEOTIDE SEQUENCE [LARGE SCALE GENOMIC DNA]</scope>
    <source>
        <strain evidence="1 2">ATCC 43844</strain>
    </source>
</reference>
<evidence type="ECO:0000313" key="1">
    <source>
        <dbReference type="EMBL" id="PQJ76970.1"/>
    </source>
</evidence>
<dbReference type="OrthoDB" id="795069at2"/>
<sequence length="432" mass="51004">MTDFLKILSYDIEFAETLYKNPLLKTFSNIQKFSNKLDQENKNIKSTYIKSYKEILFCFYTKDEVFTKLEILFKPHYYFNDNLHNANDFTALDCIKTLTEIKNTFKFPASELYILNLEFGLNAISPIDIRDLISCAIYHEKNEFINSSDSLRFSKISFKHHKDGKANKYKQIKFYAKGFQFSQYVDNNTFRFEVKSKESKYIKTLGIKTYADLLKVETYKTLADVIRLEFKKVLILDITSKVQNLTNKEHFKLNEYLNTIKWIKSLQCSRNLFSKHKIDYFRLLDKTKNNIHSKLNFIIDEKLNELLKPCAISTPKKIVKLCAISDVYIIGNCTLNNIKKCSVTGLDLSKEKEGSKYIKTTTLKYLREFDKKRFAEVCSLLLNNSKPYHTKYESDIISHLYKQVRNRFYNSNQIKNIGYKSKVYHNQLSLRV</sequence>
<evidence type="ECO:0000313" key="2">
    <source>
        <dbReference type="Proteomes" id="UP000239068"/>
    </source>
</evidence>
<dbReference type="EMBL" id="MSCM01000002">
    <property type="protein sequence ID" value="PQJ76970.1"/>
    <property type="molecule type" value="Genomic_DNA"/>
</dbReference>
<protein>
    <submittedName>
        <fullName evidence="1">Uncharacterized protein</fullName>
    </submittedName>
</protein>
<comment type="caution">
    <text evidence="1">The sequence shown here is derived from an EMBL/GenBank/DDBJ whole genome shotgun (WGS) entry which is preliminary data.</text>
</comment>
<dbReference type="AlphaFoldDB" id="A0A2S7WH77"/>